<dbReference type="InterPro" id="IPR050817">
    <property type="entry name" value="DjlA_DnaK_co-chaperone"/>
</dbReference>
<feature type="domain" description="J" evidence="2">
    <location>
        <begin position="6"/>
        <end position="75"/>
    </location>
</feature>
<dbReference type="AlphaFoldDB" id="A0A3N4HZH6"/>
<dbReference type="PRINTS" id="PR00625">
    <property type="entry name" value="JDOMAIN"/>
</dbReference>
<dbReference type="STRING" id="1160509.A0A3N4HZH6"/>
<dbReference type="InterPro" id="IPR001623">
    <property type="entry name" value="DnaJ_domain"/>
</dbReference>
<accession>A0A3N4HZH6</accession>
<reference evidence="3 4" key="1">
    <citation type="journal article" date="2018" name="Nat. Ecol. Evol.">
        <title>Pezizomycetes genomes reveal the molecular basis of ectomycorrhizal truffle lifestyle.</title>
        <authorList>
            <person name="Murat C."/>
            <person name="Payen T."/>
            <person name="Noel B."/>
            <person name="Kuo A."/>
            <person name="Morin E."/>
            <person name="Chen J."/>
            <person name="Kohler A."/>
            <person name="Krizsan K."/>
            <person name="Balestrini R."/>
            <person name="Da Silva C."/>
            <person name="Montanini B."/>
            <person name="Hainaut M."/>
            <person name="Levati E."/>
            <person name="Barry K.W."/>
            <person name="Belfiori B."/>
            <person name="Cichocki N."/>
            <person name="Clum A."/>
            <person name="Dockter R.B."/>
            <person name="Fauchery L."/>
            <person name="Guy J."/>
            <person name="Iotti M."/>
            <person name="Le Tacon F."/>
            <person name="Lindquist E.A."/>
            <person name="Lipzen A."/>
            <person name="Malagnac F."/>
            <person name="Mello A."/>
            <person name="Molinier V."/>
            <person name="Miyauchi S."/>
            <person name="Poulain J."/>
            <person name="Riccioni C."/>
            <person name="Rubini A."/>
            <person name="Sitrit Y."/>
            <person name="Splivallo R."/>
            <person name="Traeger S."/>
            <person name="Wang M."/>
            <person name="Zifcakova L."/>
            <person name="Wipf D."/>
            <person name="Zambonelli A."/>
            <person name="Paolocci F."/>
            <person name="Nowrousian M."/>
            <person name="Ottonello S."/>
            <person name="Baldrian P."/>
            <person name="Spatafora J.W."/>
            <person name="Henrissat B."/>
            <person name="Nagy L.G."/>
            <person name="Aury J.M."/>
            <person name="Wincker P."/>
            <person name="Grigoriev I.V."/>
            <person name="Bonfante P."/>
            <person name="Martin F.M."/>
        </authorList>
    </citation>
    <scope>NUCLEOTIDE SEQUENCE [LARGE SCALE GENOMIC DNA]</scope>
    <source>
        <strain evidence="3 4">RN42</strain>
    </source>
</reference>
<dbReference type="InterPro" id="IPR036869">
    <property type="entry name" value="J_dom_sf"/>
</dbReference>
<dbReference type="CDD" id="cd06257">
    <property type="entry name" value="DnaJ"/>
    <property type="match status" value="1"/>
</dbReference>
<proteinExistence type="predicted"/>
<dbReference type="OrthoDB" id="442087at2759"/>
<dbReference type="Pfam" id="PF00226">
    <property type="entry name" value="DnaJ"/>
    <property type="match status" value="1"/>
</dbReference>
<dbReference type="EMBL" id="ML119729">
    <property type="protein sequence ID" value="RPA77260.1"/>
    <property type="molecule type" value="Genomic_DNA"/>
</dbReference>
<dbReference type="SMART" id="SM00271">
    <property type="entry name" value="DnaJ"/>
    <property type="match status" value="1"/>
</dbReference>
<evidence type="ECO:0000256" key="1">
    <source>
        <dbReference type="SAM" id="MobiDB-lite"/>
    </source>
</evidence>
<feature type="compositionally biased region" description="Acidic residues" evidence="1">
    <location>
        <begin position="86"/>
        <end position="96"/>
    </location>
</feature>
<keyword evidence="4" id="KW-1185">Reference proteome</keyword>
<evidence type="ECO:0000313" key="4">
    <source>
        <dbReference type="Proteomes" id="UP000275078"/>
    </source>
</evidence>
<protein>
    <submittedName>
        <fullName evidence="3">DnaJ-domain-containing protein</fullName>
    </submittedName>
</protein>
<dbReference type="Gene3D" id="1.10.287.110">
    <property type="entry name" value="DnaJ domain"/>
    <property type="match status" value="1"/>
</dbReference>
<dbReference type="PROSITE" id="PS50076">
    <property type="entry name" value="DNAJ_2"/>
    <property type="match status" value="1"/>
</dbReference>
<dbReference type="Proteomes" id="UP000275078">
    <property type="component" value="Unassembled WGS sequence"/>
</dbReference>
<gene>
    <name evidence="3" type="ORF">BJ508DRAFT_228945</name>
</gene>
<organism evidence="3 4">
    <name type="scientific">Ascobolus immersus RN42</name>
    <dbReference type="NCBI Taxonomy" id="1160509"/>
    <lineage>
        <taxon>Eukaryota</taxon>
        <taxon>Fungi</taxon>
        <taxon>Dikarya</taxon>
        <taxon>Ascomycota</taxon>
        <taxon>Pezizomycotina</taxon>
        <taxon>Pezizomycetes</taxon>
        <taxon>Pezizales</taxon>
        <taxon>Ascobolaceae</taxon>
        <taxon>Ascobolus</taxon>
    </lineage>
</organism>
<name>A0A3N4HZH6_ASCIM</name>
<feature type="region of interest" description="Disordered" evidence="1">
    <location>
        <begin position="74"/>
        <end position="96"/>
    </location>
</feature>
<evidence type="ECO:0000313" key="3">
    <source>
        <dbReference type="EMBL" id="RPA77260.1"/>
    </source>
</evidence>
<dbReference type="SUPFAM" id="SSF46565">
    <property type="entry name" value="Chaperone J-domain"/>
    <property type="match status" value="1"/>
</dbReference>
<sequence length="210" mass="22351">MAGPRDYYAILGIQPNATPAEIRTAYKLAALRTHPDRLAHNDPARATRTREFQRVNDAYYTLSDPGRRREYDRTRAGYGRTGGGFGEDDEYGPDEEDVDNQWGSAFEEMMRDAGMEVPGEESAGTGGRKGAKYSILGGVSGAVMGFIVGNIPGALVGAAAGGAVGGVRDRSGKAVVEVWRQLDQGEKMRLLMTLAGKFLGNQGGSGGLGF</sequence>
<dbReference type="PANTHER" id="PTHR24074">
    <property type="entry name" value="CO-CHAPERONE PROTEIN DJLA"/>
    <property type="match status" value="1"/>
</dbReference>
<evidence type="ECO:0000259" key="2">
    <source>
        <dbReference type="PROSITE" id="PS50076"/>
    </source>
</evidence>